<proteinExistence type="inferred from homology"/>
<dbReference type="InterPro" id="IPR001547">
    <property type="entry name" value="Glyco_hydro_5"/>
</dbReference>
<organism evidence="7">
    <name type="scientific">Notodromas monacha</name>
    <dbReference type="NCBI Taxonomy" id="399045"/>
    <lineage>
        <taxon>Eukaryota</taxon>
        <taxon>Metazoa</taxon>
        <taxon>Ecdysozoa</taxon>
        <taxon>Arthropoda</taxon>
        <taxon>Crustacea</taxon>
        <taxon>Oligostraca</taxon>
        <taxon>Ostracoda</taxon>
        <taxon>Podocopa</taxon>
        <taxon>Podocopida</taxon>
        <taxon>Cypridocopina</taxon>
        <taxon>Cypridoidea</taxon>
        <taxon>Cyprididae</taxon>
        <taxon>Notodromas</taxon>
    </lineage>
</organism>
<name>A0A7R9BWL9_9CRUS</name>
<sequence>MLQINLSLLCISLFFINEVSSYLEARGDGLYYGGQKVFLSGANYAWHNYGQDFGDGHYFSESQAFYERWLDEIASAGGNSVRFWLHVEGYVTPKFDANGYVISGDNQGTLKEELKTFLDAARQRNIFVVPVLWNGAYLTNQNAINLVWDESKLQSYIDNALKPLVSAVSNHPALAAWEIVNEPEGSIRVGVSNSNPCFDTTPISNSGAGWTGLSIPIENWLKFINRQIDAIRSVDPAMLATQGAWSERSQTNVCADCHNYFSDDCLIAAGGRPGGTIDFYQMHTYSWQSQYSPYSPLKVL</sequence>
<keyword evidence="8" id="KW-1185">Reference proteome</keyword>
<dbReference type="PANTHER" id="PTHR37398:SF3">
    <property type="entry name" value="GLYCOSIDE HYDROLASE FAMILY 5 DOMAIN-CONTAINING PROTEIN"/>
    <property type="match status" value="1"/>
</dbReference>
<gene>
    <name evidence="7" type="ORF">NMOB1V02_LOCUS10593</name>
</gene>
<evidence type="ECO:0000256" key="3">
    <source>
        <dbReference type="ARBA" id="ARBA00023295"/>
    </source>
</evidence>
<feature type="domain" description="Glycoside hydrolase family 5" evidence="6">
    <location>
        <begin position="67"/>
        <end position="286"/>
    </location>
</feature>
<dbReference type="InterPro" id="IPR017853">
    <property type="entry name" value="GH"/>
</dbReference>
<dbReference type="Gene3D" id="3.20.20.80">
    <property type="entry name" value="Glycosidases"/>
    <property type="match status" value="1"/>
</dbReference>
<dbReference type="Proteomes" id="UP000678499">
    <property type="component" value="Unassembled WGS sequence"/>
</dbReference>
<dbReference type="GO" id="GO:0000272">
    <property type="term" value="P:polysaccharide catabolic process"/>
    <property type="evidence" value="ECO:0007669"/>
    <property type="project" value="InterPro"/>
</dbReference>
<evidence type="ECO:0000313" key="8">
    <source>
        <dbReference type="Proteomes" id="UP000678499"/>
    </source>
</evidence>
<evidence type="ECO:0000256" key="2">
    <source>
        <dbReference type="ARBA" id="ARBA00022801"/>
    </source>
</evidence>
<evidence type="ECO:0000313" key="7">
    <source>
        <dbReference type="EMBL" id="CAD7282975.1"/>
    </source>
</evidence>
<dbReference type="EMBL" id="CAJPEX010004614">
    <property type="protein sequence ID" value="CAG0923127.1"/>
    <property type="molecule type" value="Genomic_DNA"/>
</dbReference>
<dbReference type="EMBL" id="OA886651">
    <property type="protein sequence ID" value="CAD7282975.1"/>
    <property type="molecule type" value="Genomic_DNA"/>
</dbReference>
<keyword evidence="5" id="KW-0732">Signal</keyword>
<dbReference type="SUPFAM" id="SSF51445">
    <property type="entry name" value="(Trans)glycosidases"/>
    <property type="match status" value="1"/>
</dbReference>
<feature type="signal peptide" evidence="5">
    <location>
        <begin position="1"/>
        <end position="21"/>
    </location>
</feature>
<dbReference type="GO" id="GO:0004553">
    <property type="term" value="F:hydrolase activity, hydrolyzing O-glycosyl compounds"/>
    <property type="evidence" value="ECO:0007669"/>
    <property type="project" value="InterPro"/>
</dbReference>
<evidence type="ECO:0000256" key="5">
    <source>
        <dbReference type="SAM" id="SignalP"/>
    </source>
</evidence>
<comment type="similarity">
    <text evidence="1 4">Belongs to the glycosyl hydrolase 5 (cellulase A) family.</text>
</comment>
<evidence type="ECO:0000256" key="4">
    <source>
        <dbReference type="RuleBase" id="RU361153"/>
    </source>
</evidence>
<dbReference type="AlphaFoldDB" id="A0A7R9BWL9"/>
<dbReference type="OrthoDB" id="406631at2759"/>
<evidence type="ECO:0000256" key="1">
    <source>
        <dbReference type="ARBA" id="ARBA00005641"/>
    </source>
</evidence>
<accession>A0A7R9BWL9</accession>
<reference evidence="7" key="1">
    <citation type="submission" date="2020-11" db="EMBL/GenBank/DDBJ databases">
        <authorList>
            <person name="Tran Van P."/>
        </authorList>
    </citation>
    <scope>NUCLEOTIDE SEQUENCE</scope>
</reference>
<evidence type="ECO:0000259" key="6">
    <source>
        <dbReference type="Pfam" id="PF00150"/>
    </source>
</evidence>
<dbReference type="PANTHER" id="PTHR37398">
    <property type="entry name" value="ENDO-BETA-1,4-MANNANASE"/>
    <property type="match status" value="1"/>
</dbReference>
<dbReference type="Pfam" id="PF00150">
    <property type="entry name" value="Cellulase"/>
    <property type="match status" value="1"/>
</dbReference>
<feature type="chain" id="PRO_5036403087" description="Glycoside hydrolase family 5 domain-containing protein" evidence="5">
    <location>
        <begin position="22"/>
        <end position="300"/>
    </location>
</feature>
<protein>
    <recommendedName>
        <fullName evidence="6">Glycoside hydrolase family 5 domain-containing protein</fullName>
    </recommendedName>
</protein>
<keyword evidence="3 4" id="KW-0326">Glycosidase</keyword>
<keyword evidence="2 4" id="KW-0378">Hydrolase</keyword>